<dbReference type="Proteomes" id="UP000682733">
    <property type="component" value="Unassembled WGS sequence"/>
</dbReference>
<dbReference type="EMBL" id="CAJNOK010004973">
    <property type="protein sequence ID" value="CAF0956128.1"/>
    <property type="molecule type" value="Genomic_DNA"/>
</dbReference>
<feature type="compositionally biased region" description="Low complexity" evidence="1">
    <location>
        <begin position="52"/>
        <end position="64"/>
    </location>
</feature>
<keyword evidence="6" id="KW-1185">Reference proteome</keyword>
<feature type="compositionally biased region" description="Polar residues" evidence="1">
    <location>
        <begin position="169"/>
        <end position="188"/>
    </location>
</feature>
<protein>
    <submittedName>
        <fullName evidence="3">Uncharacterized protein</fullName>
    </submittedName>
</protein>
<evidence type="ECO:0000313" key="2">
    <source>
        <dbReference type="EMBL" id="CAF0956128.1"/>
    </source>
</evidence>
<dbReference type="Proteomes" id="UP000681722">
    <property type="component" value="Unassembled WGS sequence"/>
</dbReference>
<reference evidence="3" key="1">
    <citation type="submission" date="2021-02" db="EMBL/GenBank/DDBJ databases">
        <authorList>
            <person name="Nowell W R."/>
        </authorList>
    </citation>
    <scope>NUCLEOTIDE SEQUENCE</scope>
</reference>
<proteinExistence type="predicted"/>
<dbReference type="Proteomes" id="UP000677228">
    <property type="component" value="Unassembled WGS sequence"/>
</dbReference>
<feature type="region of interest" description="Disordered" evidence="1">
    <location>
        <begin position="39"/>
        <end position="89"/>
    </location>
</feature>
<dbReference type="AlphaFoldDB" id="A0A814TDM0"/>
<feature type="region of interest" description="Disordered" evidence="1">
    <location>
        <begin position="114"/>
        <end position="217"/>
    </location>
</feature>
<feature type="compositionally biased region" description="Basic residues" evidence="1">
    <location>
        <begin position="39"/>
        <end position="50"/>
    </location>
</feature>
<evidence type="ECO:0000313" key="6">
    <source>
        <dbReference type="Proteomes" id="UP000663829"/>
    </source>
</evidence>
<accession>A0A814TDM0</accession>
<name>A0A814TDM0_9BILA</name>
<evidence type="ECO:0000313" key="5">
    <source>
        <dbReference type="EMBL" id="CAF3920248.1"/>
    </source>
</evidence>
<organism evidence="3 6">
    <name type="scientific">Didymodactylos carnosus</name>
    <dbReference type="NCBI Taxonomy" id="1234261"/>
    <lineage>
        <taxon>Eukaryota</taxon>
        <taxon>Metazoa</taxon>
        <taxon>Spiralia</taxon>
        <taxon>Gnathifera</taxon>
        <taxon>Rotifera</taxon>
        <taxon>Eurotatoria</taxon>
        <taxon>Bdelloidea</taxon>
        <taxon>Philodinida</taxon>
        <taxon>Philodinidae</taxon>
        <taxon>Didymodactylos</taxon>
    </lineage>
</organism>
<dbReference type="Proteomes" id="UP000663829">
    <property type="component" value="Unassembled WGS sequence"/>
</dbReference>
<dbReference type="OrthoDB" id="10483006at2759"/>
<feature type="compositionally biased region" description="Basic and acidic residues" evidence="1">
    <location>
        <begin position="159"/>
        <end position="168"/>
    </location>
</feature>
<dbReference type="EMBL" id="CAJOBA010004979">
    <property type="protein sequence ID" value="CAF3729329.1"/>
    <property type="molecule type" value="Genomic_DNA"/>
</dbReference>
<evidence type="ECO:0000256" key="1">
    <source>
        <dbReference type="SAM" id="MobiDB-lite"/>
    </source>
</evidence>
<evidence type="ECO:0000313" key="3">
    <source>
        <dbReference type="EMBL" id="CAF1156806.1"/>
    </source>
</evidence>
<sequence>MPPLVGIEVKRTKLQNPLNAVSSKATDGDFNNDFRVQALKRRKQRRRKSFLSKSDSNDSSDSSDLITEDQQRHSSVVHRNDRPGSNSVRLRYNPYIAGTTSDNIVRPIPVKLRRTYSPNSDEEPPSLQRVSRSRTEPNQVRQNDIRAKTAISNSSRRSHAFETDHIDSTKVQFPSQNDGRQPSAFTNTDRLRKTSDTNNNDRFHRSSYEDRFGDNRQRRNDYRDEYLTTKQSVANTKNFISAIQDELRNIDDTYYRANEV</sequence>
<evidence type="ECO:0000313" key="4">
    <source>
        <dbReference type="EMBL" id="CAF3729329.1"/>
    </source>
</evidence>
<dbReference type="EMBL" id="CAJOBC010007069">
    <property type="protein sequence ID" value="CAF3920248.1"/>
    <property type="molecule type" value="Genomic_DNA"/>
</dbReference>
<comment type="caution">
    <text evidence="3">The sequence shown here is derived from an EMBL/GenBank/DDBJ whole genome shotgun (WGS) entry which is preliminary data.</text>
</comment>
<feature type="compositionally biased region" description="Basic and acidic residues" evidence="1">
    <location>
        <begin position="189"/>
        <end position="217"/>
    </location>
</feature>
<gene>
    <name evidence="3" type="ORF">GPM918_LOCUS21469</name>
    <name evidence="2" type="ORF">OVA965_LOCUS12392</name>
    <name evidence="5" type="ORF">SRO942_LOCUS21466</name>
    <name evidence="4" type="ORF">TMI583_LOCUS12398</name>
</gene>
<dbReference type="EMBL" id="CAJNOQ010007070">
    <property type="protein sequence ID" value="CAF1156806.1"/>
    <property type="molecule type" value="Genomic_DNA"/>
</dbReference>